<evidence type="ECO:0000313" key="3">
    <source>
        <dbReference type="EMBL" id="MXU89011.1"/>
    </source>
</evidence>
<feature type="compositionally biased region" description="Pro residues" evidence="1">
    <location>
        <begin position="56"/>
        <end position="68"/>
    </location>
</feature>
<organism evidence="3">
    <name type="scientific">Ixodes ricinus</name>
    <name type="common">Common tick</name>
    <name type="synonym">Acarus ricinus</name>
    <dbReference type="NCBI Taxonomy" id="34613"/>
    <lineage>
        <taxon>Eukaryota</taxon>
        <taxon>Metazoa</taxon>
        <taxon>Ecdysozoa</taxon>
        <taxon>Arthropoda</taxon>
        <taxon>Chelicerata</taxon>
        <taxon>Arachnida</taxon>
        <taxon>Acari</taxon>
        <taxon>Parasitiformes</taxon>
        <taxon>Ixodida</taxon>
        <taxon>Ixodoidea</taxon>
        <taxon>Ixodidae</taxon>
        <taxon>Ixodinae</taxon>
        <taxon>Ixodes</taxon>
    </lineage>
</organism>
<dbReference type="PROSITE" id="PS51257">
    <property type="entry name" value="PROKAR_LIPOPROTEIN"/>
    <property type="match status" value="1"/>
</dbReference>
<keyword evidence="2" id="KW-0732">Signal</keyword>
<proteinExistence type="predicted"/>
<dbReference type="EMBL" id="GIFC01006928">
    <property type="protein sequence ID" value="MXU89011.1"/>
    <property type="molecule type" value="Transcribed_RNA"/>
</dbReference>
<dbReference type="AlphaFoldDB" id="A0A6B0UDJ9"/>
<feature type="chain" id="PRO_5025445587" evidence="2">
    <location>
        <begin position="28"/>
        <end position="105"/>
    </location>
</feature>
<feature type="signal peptide" evidence="2">
    <location>
        <begin position="1"/>
        <end position="27"/>
    </location>
</feature>
<accession>A0A6B0UDJ9</accession>
<evidence type="ECO:0000256" key="2">
    <source>
        <dbReference type="SAM" id="SignalP"/>
    </source>
</evidence>
<sequence length="105" mass="12332">MEASSKPKSRFLFCFCACIFFFSWTSCLEWRDENEWCRVCVRVAAEPDQGEGNAAPPRPVPRGSPPPRGVEKLECELPPFPFFRVEQRKRGRRIRRRKEVKTRSL</sequence>
<feature type="region of interest" description="Disordered" evidence="1">
    <location>
        <begin position="48"/>
        <end position="71"/>
    </location>
</feature>
<protein>
    <submittedName>
        <fullName evidence="3">Putative secreted protein</fullName>
    </submittedName>
</protein>
<reference evidence="3" key="1">
    <citation type="submission" date="2019-12" db="EMBL/GenBank/DDBJ databases">
        <title>An insight into the sialome of adult female Ixodes ricinus ticks feeding for 6 days.</title>
        <authorList>
            <person name="Perner J."/>
            <person name="Ribeiro J.M.C."/>
        </authorList>
    </citation>
    <scope>NUCLEOTIDE SEQUENCE</scope>
    <source>
        <strain evidence="3">Semi-engorged</strain>
        <tissue evidence="3">Salivary glands</tissue>
    </source>
</reference>
<evidence type="ECO:0000256" key="1">
    <source>
        <dbReference type="SAM" id="MobiDB-lite"/>
    </source>
</evidence>
<name>A0A6B0UDJ9_IXORI</name>